<proteinExistence type="predicted"/>
<name>A0A1R2BTI0_9CILI</name>
<evidence type="ECO:0000313" key="2">
    <source>
        <dbReference type="Proteomes" id="UP000187209"/>
    </source>
</evidence>
<reference evidence="1 2" key="1">
    <citation type="submission" date="2016-11" db="EMBL/GenBank/DDBJ databases">
        <title>The macronuclear genome of Stentor coeruleus: a giant cell with tiny introns.</title>
        <authorList>
            <person name="Slabodnick M."/>
            <person name="Ruby J.G."/>
            <person name="Reiff S.B."/>
            <person name="Swart E.C."/>
            <person name="Gosai S."/>
            <person name="Prabakaran S."/>
            <person name="Witkowska E."/>
            <person name="Larue G.E."/>
            <person name="Fisher S."/>
            <person name="Freeman R.M."/>
            <person name="Gunawardena J."/>
            <person name="Chu W."/>
            <person name="Stover N.A."/>
            <person name="Gregory B.D."/>
            <person name="Nowacki M."/>
            <person name="Derisi J."/>
            <person name="Roy S.W."/>
            <person name="Marshall W.F."/>
            <person name="Sood P."/>
        </authorList>
    </citation>
    <scope>NUCLEOTIDE SEQUENCE [LARGE SCALE GENOMIC DNA]</scope>
    <source>
        <strain evidence="1">WM001</strain>
    </source>
</reference>
<accession>A0A1R2BTI0</accession>
<evidence type="ECO:0000313" key="1">
    <source>
        <dbReference type="EMBL" id="OMJ80056.1"/>
    </source>
</evidence>
<gene>
    <name evidence="1" type="ORF">SteCoe_19785</name>
</gene>
<comment type="caution">
    <text evidence="1">The sequence shown here is derived from an EMBL/GenBank/DDBJ whole genome shotgun (WGS) entry which is preliminary data.</text>
</comment>
<keyword evidence="2" id="KW-1185">Reference proteome</keyword>
<dbReference type="AlphaFoldDB" id="A0A1R2BTI0"/>
<protein>
    <submittedName>
        <fullName evidence="1">Uncharacterized protein</fullName>
    </submittedName>
</protein>
<dbReference type="EMBL" id="MPUH01000441">
    <property type="protein sequence ID" value="OMJ80056.1"/>
    <property type="molecule type" value="Genomic_DNA"/>
</dbReference>
<organism evidence="1 2">
    <name type="scientific">Stentor coeruleus</name>
    <dbReference type="NCBI Taxonomy" id="5963"/>
    <lineage>
        <taxon>Eukaryota</taxon>
        <taxon>Sar</taxon>
        <taxon>Alveolata</taxon>
        <taxon>Ciliophora</taxon>
        <taxon>Postciliodesmatophora</taxon>
        <taxon>Heterotrichea</taxon>
        <taxon>Heterotrichida</taxon>
        <taxon>Stentoridae</taxon>
        <taxon>Stentor</taxon>
    </lineage>
</organism>
<dbReference type="Proteomes" id="UP000187209">
    <property type="component" value="Unassembled WGS sequence"/>
</dbReference>
<sequence length="228" mass="26247">MIDNINLIKDLHKALSSTLYLSVSLEKFKSQVFKKKTTPDTTENILKISKDLVAMQNTMEKYKILKKKELPLIPKIPISRSQTPNITNITASGRNLIKECVKMSNSRLCSSRAGNSDLKGRNTIVNDEKYAEYSENIEIKPSQNKSFSEFLKKFNSNKNVLIEKHIISAKMSRNNMEKGKMLQESVERLIGRFENPKSTIKQCISSFKKLQNNQNGLFMEKLRRKIKK</sequence>